<proteinExistence type="predicted"/>
<evidence type="ECO:0000313" key="5">
    <source>
        <dbReference type="Proteomes" id="UP000542889"/>
    </source>
</evidence>
<evidence type="ECO:0000313" key="2">
    <source>
        <dbReference type="EMBL" id="NVO89167.1"/>
    </source>
</evidence>
<dbReference type="Gene3D" id="3.40.930.10">
    <property type="entry name" value="Mannitol-specific EII, Chain A"/>
    <property type="match status" value="1"/>
</dbReference>
<dbReference type="InterPro" id="IPR016152">
    <property type="entry name" value="PTrfase/Anion_transptr"/>
</dbReference>
<dbReference type="Proteomes" id="UP000189067">
    <property type="component" value="Unassembled WGS sequence"/>
</dbReference>
<keyword evidence="2" id="KW-0762">Sugar transport</keyword>
<dbReference type="PANTHER" id="PTHR47738">
    <property type="entry name" value="PTS SYSTEM FRUCTOSE-LIKE EIIA COMPONENT-RELATED"/>
    <property type="match status" value="1"/>
</dbReference>
<sequence>MTLLNKHLIHRNVTFRDADDALKSMATAMVENQYVKPTFVDAVIRREHKFPTGLPTGGIMVAIPHADWTNVNRGTISVATLEKPVLFKNMGNPEEDLAVRLIFMLAVSEPHAEVNLLRDLMGIVQNQATLQGLLDAPTDLDLFKRLEDMFQDIVVDKEKKEETSK</sequence>
<dbReference type="EMBL" id="JABXWP010000021">
    <property type="protein sequence ID" value="NVO89167.1"/>
    <property type="molecule type" value="Genomic_DNA"/>
</dbReference>
<dbReference type="PROSITE" id="PS51094">
    <property type="entry name" value="PTS_EIIA_TYPE_2"/>
    <property type="match status" value="1"/>
</dbReference>
<dbReference type="AlphaFoldDB" id="A0A5P5Z8N0"/>
<feature type="domain" description="PTS EIIA type-2" evidence="1">
    <location>
        <begin position="2"/>
        <end position="149"/>
    </location>
</feature>
<dbReference type="InterPro" id="IPR051541">
    <property type="entry name" value="PTS_SugarTrans_NitroReg"/>
</dbReference>
<gene>
    <name evidence="3" type="ORF">BWR10_01660</name>
    <name evidence="2" type="ORF">HWN39_11855</name>
</gene>
<dbReference type="Proteomes" id="UP000542889">
    <property type="component" value="Unassembled WGS sequence"/>
</dbReference>
<dbReference type="RefSeq" id="WP_005714820.1">
    <property type="nucleotide sequence ID" value="NZ_CACRTK010000010.1"/>
</dbReference>
<reference evidence="3 4" key="1">
    <citation type="submission" date="2017-01" db="EMBL/GenBank/DDBJ databases">
        <title>In silico prediction, in vitro antibacterial spectrum and physicochemical properties of a putative bacteriocin produced by Lactobacillus rhamnosus strain L156.4.</title>
        <authorList>
            <person name="Silveira A.M."/>
            <person name="Monteiro A.S."/>
            <person name="Santos V.L."/>
            <person name="Nicoli J.R."/>
            <person name="Azevedo V."/>
            <person name="Soares S.C."/>
            <person name="Castro-Oliveira L."/>
            <person name="Dias-Souza M.V."/>
            <person name="Nardi R.M."/>
        </authorList>
    </citation>
    <scope>NUCLEOTIDE SEQUENCE [LARGE SCALE GENOMIC DNA]</scope>
    <source>
        <strain evidence="3 4">L156.4</strain>
    </source>
</reference>
<evidence type="ECO:0000313" key="4">
    <source>
        <dbReference type="Proteomes" id="UP000189067"/>
    </source>
</evidence>
<organism evidence="2 5">
    <name type="scientific">Lacticaseibacillus rhamnosus</name>
    <name type="common">Lactobacillus rhamnosus</name>
    <dbReference type="NCBI Taxonomy" id="47715"/>
    <lineage>
        <taxon>Bacteria</taxon>
        <taxon>Bacillati</taxon>
        <taxon>Bacillota</taxon>
        <taxon>Bacilli</taxon>
        <taxon>Lactobacillales</taxon>
        <taxon>Lactobacillaceae</taxon>
        <taxon>Lacticaseibacillus</taxon>
    </lineage>
</organism>
<dbReference type="EMBL" id="MTJY01000010">
    <property type="protein sequence ID" value="ONN75809.1"/>
    <property type="molecule type" value="Genomic_DNA"/>
</dbReference>
<keyword evidence="2" id="KW-0813">Transport</keyword>
<name>A0A5P5Z8N0_LACRH</name>
<dbReference type="SUPFAM" id="SSF55804">
    <property type="entry name" value="Phoshotransferase/anion transport protein"/>
    <property type="match status" value="1"/>
</dbReference>
<evidence type="ECO:0000313" key="3">
    <source>
        <dbReference type="EMBL" id="ONN75809.1"/>
    </source>
</evidence>
<dbReference type="InterPro" id="IPR002178">
    <property type="entry name" value="PTS_EIIA_type-2_dom"/>
</dbReference>
<accession>A0A5P5Z8N0</accession>
<reference evidence="2 5" key="2">
    <citation type="submission" date="2020-06" db="EMBL/GenBank/DDBJ databases">
        <title>Lactobacillus rhamnosus QC,genome.</title>
        <authorList>
            <person name="Yi H."/>
            <person name="Jin M."/>
        </authorList>
    </citation>
    <scope>NUCLEOTIDE SEQUENCE [LARGE SCALE GENOMIC DNA]</scope>
    <source>
        <strain evidence="2 5">QC</strain>
    </source>
</reference>
<dbReference type="CDD" id="cd00211">
    <property type="entry name" value="PTS_IIA_fru"/>
    <property type="match status" value="1"/>
</dbReference>
<protein>
    <submittedName>
        <fullName evidence="3">PTS galactitol transporter subunit IIA</fullName>
    </submittedName>
    <submittedName>
        <fullName evidence="2">PTS sugar transporter subunit IIA</fullName>
    </submittedName>
</protein>
<evidence type="ECO:0000259" key="1">
    <source>
        <dbReference type="PROSITE" id="PS51094"/>
    </source>
</evidence>
<dbReference type="Pfam" id="PF00359">
    <property type="entry name" value="PTS_EIIA_2"/>
    <property type="match status" value="1"/>
</dbReference>
<comment type="caution">
    <text evidence="2">The sequence shown here is derived from an EMBL/GenBank/DDBJ whole genome shotgun (WGS) entry which is preliminary data.</text>
</comment>
<dbReference type="PANTHER" id="PTHR47738:SF3">
    <property type="entry name" value="PHOSPHOTRANSFERASE SYSTEM MANNITOL_FRUCTOSE-SPECIFIC IIA DOMAIN CONTAINING PROTEIN"/>
    <property type="match status" value="1"/>
</dbReference>